<gene>
    <name evidence="2" type="ORF">CALMAC_LOCUS7060</name>
</gene>
<feature type="region of interest" description="Disordered" evidence="1">
    <location>
        <begin position="86"/>
        <end position="113"/>
    </location>
</feature>
<keyword evidence="3" id="KW-1185">Reference proteome</keyword>
<feature type="compositionally biased region" description="Low complexity" evidence="1">
    <location>
        <begin position="92"/>
        <end position="104"/>
    </location>
</feature>
<reference evidence="2 3" key="1">
    <citation type="submission" date="2019-01" db="EMBL/GenBank/DDBJ databases">
        <authorList>
            <person name="Sayadi A."/>
        </authorList>
    </citation>
    <scope>NUCLEOTIDE SEQUENCE [LARGE SCALE GENOMIC DNA]</scope>
</reference>
<dbReference type="Proteomes" id="UP000410492">
    <property type="component" value="Unassembled WGS sequence"/>
</dbReference>
<accession>A0A653CAN7</accession>
<dbReference type="OrthoDB" id="2307332at2759"/>
<protein>
    <submittedName>
        <fullName evidence="2">Uncharacterized protein</fullName>
    </submittedName>
</protein>
<sequence length="183" mass="20224">MALNTTVTTNNNFRECMNEAIRNRLFVSSRNPRRDGNVGFLQAIKNLPGNLQLCRCVASSMTYKLTDYPGAISRSDNPDLKIQNEEVRSQEKSGSGNYNSSSKNVQRPDHSPVFGKVEPHTSSFNMGYLVSPYSYANGAGGPIPVSMNDPKNDMAVKLRCDNEVRSLLQIIPADENNLYGSTL</sequence>
<organism evidence="2 3">
    <name type="scientific">Callosobruchus maculatus</name>
    <name type="common">Southern cowpea weevil</name>
    <name type="synonym">Pulse bruchid</name>
    <dbReference type="NCBI Taxonomy" id="64391"/>
    <lineage>
        <taxon>Eukaryota</taxon>
        <taxon>Metazoa</taxon>
        <taxon>Ecdysozoa</taxon>
        <taxon>Arthropoda</taxon>
        <taxon>Hexapoda</taxon>
        <taxon>Insecta</taxon>
        <taxon>Pterygota</taxon>
        <taxon>Neoptera</taxon>
        <taxon>Endopterygota</taxon>
        <taxon>Coleoptera</taxon>
        <taxon>Polyphaga</taxon>
        <taxon>Cucujiformia</taxon>
        <taxon>Chrysomeloidea</taxon>
        <taxon>Chrysomelidae</taxon>
        <taxon>Bruchinae</taxon>
        <taxon>Bruchini</taxon>
        <taxon>Callosobruchus</taxon>
    </lineage>
</organism>
<dbReference type="EMBL" id="CAACVG010007208">
    <property type="protein sequence ID" value="VEN44160.1"/>
    <property type="molecule type" value="Genomic_DNA"/>
</dbReference>
<dbReference type="AlphaFoldDB" id="A0A653CAN7"/>
<name>A0A653CAN7_CALMS</name>
<evidence type="ECO:0000256" key="1">
    <source>
        <dbReference type="SAM" id="MobiDB-lite"/>
    </source>
</evidence>
<evidence type="ECO:0000313" key="3">
    <source>
        <dbReference type="Proteomes" id="UP000410492"/>
    </source>
</evidence>
<feature type="non-terminal residue" evidence="2">
    <location>
        <position position="183"/>
    </location>
</feature>
<proteinExistence type="predicted"/>
<evidence type="ECO:0000313" key="2">
    <source>
        <dbReference type="EMBL" id="VEN44160.1"/>
    </source>
</evidence>